<dbReference type="Proteomes" id="UP000248584">
    <property type="component" value="Unassembled WGS sequence"/>
</dbReference>
<keyword evidence="2" id="KW-1185">Reference proteome</keyword>
<proteinExistence type="predicted"/>
<reference evidence="1 2" key="1">
    <citation type="submission" date="2018-06" db="EMBL/GenBank/DDBJ databases">
        <title>Genomic Encyclopedia of Archaeal and Bacterial Type Strains, Phase II (KMG-II): from individual species to whole genera.</title>
        <authorList>
            <person name="Goeker M."/>
        </authorList>
    </citation>
    <scope>NUCLEOTIDE SEQUENCE [LARGE SCALE GENOMIC DNA]</scope>
    <source>
        <strain evidence="1 2">DSM 17205</strain>
    </source>
</reference>
<dbReference type="EMBL" id="QKZR01000004">
    <property type="protein sequence ID" value="PZX38997.1"/>
    <property type="molecule type" value="Genomic_DNA"/>
</dbReference>
<accession>A0ABX5PW10</accession>
<protein>
    <submittedName>
        <fullName evidence="1">Peptide-methionine (S)-S-oxide reductase</fullName>
    </submittedName>
</protein>
<comment type="caution">
    <text evidence="1">The sequence shown here is derived from an EMBL/GenBank/DDBJ whole genome shotgun (WGS) entry which is preliminary data.</text>
</comment>
<gene>
    <name evidence="1" type="ORF">LX97_02362</name>
</gene>
<organism evidence="1 2">
    <name type="scientific">Nonlabens dokdonensis</name>
    <dbReference type="NCBI Taxonomy" id="328515"/>
    <lineage>
        <taxon>Bacteria</taxon>
        <taxon>Pseudomonadati</taxon>
        <taxon>Bacteroidota</taxon>
        <taxon>Flavobacteriia</taxon>
        <taxon>Flavobacteriales</taxon>
        <taxon>Flavobacteriaceae</taxon>
        <taxon>Nonlabens</taxon>
    </lineage>
</organism>
<evidence type="ECO:0000313" key="2">
    <source>
        <dbReference type="Proteomes" id="UP000248584"/>
    </source>
</evidence>
<name>A0ABX5PW10_9FLAO</name>
<dbReference type="RefSeq" id="WP_015360763.1">
    <property type="nucleotide sequence ID" value="NZ_QKZR01000004.1"/>
</dbReference>
<sequence length="83" mass="9642">MILKRIHLLPVGYSIVKYHGKSYGVTSTDYNNGKSHKVYAEELGGTDFISLNYYTLKSKSIIKPCEMPEEKVVDFLMKYEMHY</sequence>
<evidence type="ECO:0000313" key="1">
    <source>
        <dbReference type="EMBL" id="PZX38997.1"/>
    </source>
</evidence>